<dbReference type="AlphaFoldDB" id="A0A2T1KW27"/>
<keyword evidence="3" id="KW-1185">Reference proteome</keyword>
<sequence>MDRNTKTPSDKAMPEYQMFPVGVWHMLAAVMLMVFCIAISLMSISELVSGWLSERALIYLEFALLAVMMFVLATPTFLLSRGWTLCHGFLVWHNRFYMLLLAVASGILFVDGHTGMALTGLIGLSLAVFASLMYCSKRYLEGVDYYRLIWAHHRSNKHQ</sequence>
<feature type="transmembrane region" description="Helical" evidence="1">
    <location>
        <begin position="116"/>
        <end position="135"/>
    </location>
</feature>
<organism evidence="2 3">
    <name type="scientific">Marinobacter fuscus</name>
    <dbReference type="NCBI Taxonomy" id="2109942"/>
    <lineage>
        <taxon>Bacteria</taxon>
        <taxon>Pseudomonadati</taxon>
        <taxon>Pseudomonadota</taxon>
        <taxon>Gammaproteobacteria</taxon>
        <taxon>Pseudomonadales</taxon>
        <taxon>Marinobacteraceae</taxon>
        <taxon>Marinobacter</taxon>
    </lineage>
</organism>
<feature type="transmembrane region" description="Helical" evidence="1">
    <location>
        <begin position="56"/>
        <end position="79"/>
    </location>
</feature>
<feature type="transmembrane region" description="Helical" evidence="1">
    <location>
        <begin position="21"/>
        <end position="44"/>
    </location>
</feature>
<dbReference type="EMBL" id="PXNP01000004">
    <property type="protein sequence ID" value="PSF14311.1"/>
    <property type="molecule type" value="Genomic_DNA"/>
</dbReference>
<reference evidence="2 3" key="1">
    <citation type="submission" date="2018-03" db="EMBL/GenBank/DDBJ databases">
        <title>Marinobacter brunus sp. nov., a marine bacterium of Gamma-proteobacteria isolated from the surface seawater of the South China Sea.</title>
        <authorList>
            <person name="Cheng H."/>
            <person name="Wu Y.-H."/>
            <person name="Xamxidin M."/>
            <person name="Xu X.-W."/>
        </authorList>
    </citation>
    <scope>NUCLEOTIDE SEQUENCE [LARGE SCALE GENOMIC DNA]</scope>
    <source>
        <strain evidence="2 3">NH169-3</strain>
    </source>
</reference>
<accession>A0A2T1KW27</accession>
<evidence type="ECO:0000313" key="2">
    <source>
        <dbReference type="EMBL" id="PSF14311.1"/>
    </source>
</evidence>
<keyword evidence="1" id="KW-0472">Membrane</keyword>
<protein>
    <submittedName>
        <fullName evidence="2">Uncharacterized protein</fullName>
    </submittedName>
</protein>
<gene>
    <name evidence="2" type="ORF">C7H09_00195</name>
</gene>
<evidence type="ECO:0000313" key="3">
    <source>
        <dbReference type="Proteomes" id="UP000239866"/>
    </source>
</evidence>
<feature type="transmembrane region" description="Helical" evidence="1">
    <location>
        <begin position="91"/>
        <end position="110"/>
    </location>
</feature>
<comment type="caution">
    <text evidence="2">The sequence shown here is derived from an EMBL/GenBank/DDBJ whole genome shotgun (WGS) entry which is preliminary data.</text>
</comment>
<proteinExistence type="predicted"/>
<name>A0A2T1KW27_9GAMM</name>
<keyword evidence="1" id="KW-1133">Transmembrane helix</keyword>
<evidence type="ECO:0000256" key="1">
    <source>
        <dbReference type="SAM" id="Phobius"/>
    </source>
</evidence>
<keyword evidence="1" id="KW-0812">Transmembrane</keyword>
<dbReference type="Proteomes" id="UP000239866">
    <property type="component" value="Unassembled WGS sequence"/>
</dbReference>
<dbReference type="OrthoDB" id="6385597at2"/>
<dbReference type="RefSeq" id="WP_106760674.1">
    <property type="nucleotide sequence ID" value="NZ_PXNP01000004.1"/>
</dbReference>